<feature type="compositionally biased region" description="Pro residues" evidence="1">
    <location>
        <begin position="429"/>
        <end position="443"/>
    </location>
</feature>
<evidence type="ECO:0000256" key="1">
    <source>
        <dbReference type="SAM" id="MobiDB-lite"/>
    </source>
</evidence>
<comment type="caution">
    <text evidence="2">The sequence shown here is derived from an EMBL/GenBank/DDBJ whole genome shotgun (WGS) entry which is preliminary data.</text>
</comment>
<gene>
    <name evidence="2" type="ORF">DXG03_009690</name>
</gene>
<protein>
    <submittedName>
        <fullName evidence="2">Uncharacterized protein</fullName>
    </submittedName>
</protein>
<dbReference type="OrthoDB" id="5419821at2759"/>
<dbReference type="AlphaFoldDB" id="A0A9P7KCD3"/>
<feature type="region of interest" description="Disordered" evidence="1">
    <location>
        <begin position="127"/>
        <end position="152"/>
    </location>
</feature>
<organism evidence="2 3">
    <name type="scientific">Asterophora parasitica</name>
    <dbReference type="NCBI Taxonomy" id="117018"/>
    <lineage>
        <taxon>Eukaryota</taxon>
        <taxon>Fungi</taxon>
        <taxon>Dikarya</taxon>
        <taxon>Basidiomycota</taxon>
        <taxon>Agaricomycotina</taxon>
        <taxon>Agaricomycetes</taxon>
        <taxon>Agaricomycetidae</taxon>
        <taxon>Agaricales</taxon>
        <taxon>Tricholomatineae</taxon>
        <taxon>Lyophyllaceae</taxon>
        <taxon>Asterophora</taxon>
    </lineage>
</organism>
<feature type="compositionally biased region" description="Pro residues" evidence="1">
    <location>
        <begin position="322"/>
        <end position="332"/>
    </location>
</feature>
<evidence type="ECO:0000313" key="2">
    <source>
        <dbReference type="EMBL" id="KAG5643755.1"/>
    </source>
</evidence>
<reference evidence="2" key="2">
    <citation type="submission" date="2021-10" db="EMBL/GenBank/DDBJ databases">
        <title>Phylogenomics reveals ancestral predisposition of the termite-cultivated fungus Termitomyces towards a domesticated lifestyle.</title>
        <authorList>
            <person name="Auxier B."/>
            <person name="Grum-Grzhimaylo A."/>
            <person name="Cardenas M.E."/>
            <person name="Lodge J.D."/>
            <person name="Laessoe T."/>
            <person name="Pedersen O."/>
            <person name="Smith M.E."/>
            <person name="Kuyper T.W."/>
            <person name="Franco-Molano E.A."/>
            <person name="Baroni T.J."/>
            <person name="Aanen D.K."/>
        </authorList>
    </citation>
    <scope>NUCLEOTIDE SEQUENCE</scope>
    <source>
        <strain evidence="2">AP01</strain>
        <tissue evidence="2">Mycelium</tissue>
    </source>
</reference>
<reference evidence="2" key="1">
    <citation type="submission" date="2020-07" db="EMBL/GenBank/DDBJ databases">
        <authorList>
            <person name="Nieuwenhuis M."/>
            <person name="Van De Peppel L.J.J."/>
        </authorList>
    </citation>
    <scope>NUCLEOTIDE SEQUENCE</scope>
    <source>
        <strain evidence="2">AP01</strain>
        <tissue evidence="2">Mycelium</tissue>
    </source>
</reference>
<feature type="region of interest" description="Disordered" evidence="1">
    <location>
        <begin position="386"/>
        <end position="488"/>
    </location>
</feature>
<feature type="region of interest" description="Disordered" evidence="1">
    <location>
        <begin position="247"/>
        <end position="374"/>
    </location>
</feature>
<dbReference type="PRINTS" id="PR01217">
    <property type="entry name" value="PRICHEXTENSN"/>
</dbReference>
<sequence>MVLKLQVTNSPRASFIRTLLTHFLTPVSSSFTASDSAPTAGSLGTAGAGSLASFDWAHTRGADFRCFAQVALCLHAGPGVTSAGGSLPRLEKFLKEPEGFTKEFEEKMSGALRVLGEIAGDSAGLELGRVGNDAKDKSGGGGTKREEKDGTPKAVRDVFKFPTKVSPVEFVMINLLVGVHMAAAGIEISDKAGERDNEKREREKEARRQLAVGIWKMRTHVREEHVDIRMNDRVAKTMVEFVRGWKPEGAGASDGSGSGSHAAGKRKRKTDAEGAETETGTGAGEKRLKMMKKAGFAPLPTSTPVSTSTSKPTPTPTLTTPLPTPISRPPPDPRSHVQPPRPRPFPLPAANLRTAKPYAHAHSESQSPATVTPMPISMPMAMAMPISKPAPVPVSKSLPAPNSKPLPASTLKPLPVPAPTTKPISKSKPPMPLPMPLPTPSPALSPVTPYTSTSAMQSNAANAAARGGGGSRSGGSRAQDNGWPGARR</sequence>
<evidence type="ECO:0000313" key="3">
    <source>
        <dbReference type="Proteomes" id="UP000775547"/>
    </source>
</evidence>
<keyword evidence="3" id="KW-1185">Reference proteome</keyword>
<feature type="compositionally biased region" description="Low complexity" evidence="1">
    <location>
        <begin position="298"/>
        <end position="321"/>
    </location>
</feature>
<name>A0A9P7KCD3_9AGAR</name>
<accession>A0A9P7KCD3</accession>
<proteinExistence type="predicted"/>
<dbReference type="EMBL" id="JABCKV010000097">
    <property type="protein sequence ID" value="KAG5643755.1"/>
    <property type="molecule type" value="Genomic_DNA"/>
</dbReference>
<feature type="compositionally biased region" description="Basic and acidic residues" evidence="1">
    <location>
        <begin position="132"/>
        <end position="152"/>
    </location>
</feature>
<dbReference type="Proteomes" id="UP000775547">
    <property type="component" value="Unassembled WGS sequence"/>
</dbReference>